<accession>A0A9P9KRR5</accession>
<organism evidence="2 3">
    <name type="scientific">Fusarium redolens</name>
    <dbReference type="NCBI Taxonomy" id="48865"/>
    <lineage>
        <taxon>Eukaryota</taxon>
        <taxon>Fungi</taxon>
        <taxon>Dikarya</taxon>
        <taxon>Ascomycota</taxon>
        <taxon>Pezizomycotina</taxon>
        <taxon>Sordariomycetes</taxon>
        <taxon>Hypocreomycetidae</taxon>
        <taxon>Hypocreales</taxon>
        <taxon>Nectriaceae</taxon>
        <taxon>Fusarium</taxon>
        <taxon>Fusarium redolens species complex</taxon>
    </lineage>
</organism>
<name>A0A9P9KRR5_FUSRE</name>
<feature type="compositionally biased region" description="Acidic residues" evidence="1">
    <location>
        <begin position="19"/>
        <end position="28"/>
    </location>
</feature>
<evidence type="ECO:0000313" key="3">
    <source>
        <dbReference type="Proteomes" id="UP000720189"/>
    </source>
</evidence>
<dbReference type="RefSeq" id="XP_046055138.1">
    <property type="nucleotide sequence ID" value="XM_046198662.1"/>
</dbReference>
<protein>
    <submittedName>
        <fullName evidence="2">Uncharacterized protein</fullName>
    </submittedName>
</protein>
<feature type="compositionally biased region" description="Basic and acidic residues" evidence="1">
    <location>
        <begin position="273"/>
        <end position="283"/>
    </location>
</feature>
<keyword evidence="3" id="KW-1185">Reference proteome</keyword>
<feature type="region of interest" description="Disordered" evidence="1">
    <location>
        <begin position="1"/>
        <end position="48"/>
    </location>
</feature>
<comment type="caution">
    <text evidence="2">The sequence shown here is derived from an EMBL/GenBank/DDBJ whole genome shotgun (WGS) entry which is preliminary data.</text>
</comment>
<dbReference type="Proteomes" id="UP000720189">
    <property type="component" value="Unassembled WGS sequence"/>
</dbReference>
<dbReference type="EMBL" id="JAGMUX010000002">
    <property type="protein sequence ID" value="KAH7267319.1"/>
    <property type="molecule type" value="Genomic_DNA"/>
</dbReference>
<sequence>MGMQGPLTAQALGRSPYDDVVEWDDDHDEPPNTNDSVQQYDHRGRPINSETKRINRDIIRSHNEVMLVIGVAEQENPTTNPEAESDKRHAMYEDDVGINLAFSALRCVDAAGAFGLDGFRQRVLIYKRYSHIPFWDLYAQSRNAFSISRDLLPGASVNLFSNYTDRQIALLWRDRPDKVFARRLAHEVWSLSFFVPFTRDSPIPGPPPVKDLSFQSLLQWVGCLCISSTPFLVWVMSQRLIRDWRPQIWARIFRWLPNTGSLPGVTNSWVPADRPRDRSEHRRAQSTVNDVSPIRPIDGQMPNDTGPVEAVRRPSTFSARGDDYATDEEDTEGLSATLISFDVEATAETSEAPPGLWSAELRPSVEARGALMPTTTYCDTMLTQLPPLIASHIFADAVLRLATAPWEATALRLMAHSFRQRLNLPTHDICEINIFSQLNLTFAINFLGTQVLHLALCGEIWAAFTTVATVLHTTPDEWREAEAEEQEKRPDWTDGSI</sequence>
<dbReference type="OrthoDB" id="5383784at2759"/>
<evidence type="ECO:0000256" key="1">
    <source>
        <dbReference type="SAM" id="MobiDB-lite"/>
    </source>
</evidence>
<gene>
    <name evidence="2" type="ORF">BKA55DRAFT_684586</name>
</gene>
<reference evidence="2" key="1">
    <citation type="journal article" date="2021" name="Nat. Commun.">
        <title>Genetic determinants of endophytism in the Arabidopsis root mycobiome.</title>
        <authorList>
            <person name="Mesny F."/>
            <person name="Miyauchi S."/>
            <person name="Thiergart T."/>
            <person name="Pickel B."/>
            <person name="Atanasova L."/>
            <person name="Karlsson M."/>
            <person name="Huettel B."/>
            <person name="Barry K.W."/>
            <person name="Haridas S."/>
            <person name="Chen C."/>
            <person name="Bauer D."/>
            <person name="Andreopoulos W."/>
            <person name="Pangilinan J."/>
            <person name="LaButti K."/>
            <person name="Riley R."/>
            <person name="Lipzen A."/>
            <person name="Clum A."/>
            <person name="Drula E."/>
            <person name="Henrissat B."/>
            <person name="Kohler A."/>
            <person name="Grigoriev I.V."/>
            <person name="Martin F.M."/>
            <person name="Hacquard S."/>
        </authorList>
    </citation>
    <scope>NUCLEOTIDE SEQUENCE</scope>
    <source>
        <strain evidence="2">MPI-CAGE-AT-0023</strain>
    </source>
</reference>
<dbReference type="GeneID" id="70228616"/>
<dbReference type="AlphaFoldDB" id="A0A9P9KRR5"/>
<feature type="region of interest" description="Disordered" evidence="1">
    <location>
        <begin position="267"/>
        <end position="311"/>
    </location>
</feature>
<proteinExistence type="predicted"/>
<evidence type="ECO:0000313" key="2">
    <source>
        <dbReference type="EMBL" id="KAH7267319.1"/>
    </source>
</evidence>